<protein>
    <submittedName>
        <fullName evidence="3">Uncharacterized conserved protein, cupin superfamily</fullName>
    </submittedName>
</protein>
<dbReference type="STRING" id="51670.SAMN04488557_0825"/>
<dbReference type="PANTHER" id="PTHR35848:SF9">
    <property type="entry name" value="SLL1358 PROTEIN"/>
    <property type="match status" value="1"/>
</dbReference>
<dbReference type="RefSeq" id="WP_092866279.1">
    <property type="nucleotide sequence ID" value="NZ_FPCH01000001.1"/>
</dbReference>
<dbReference type="PANTHER" id="PTHR35848">
    <property type="entry name" value="OXALATE-BINDING PROTEIN"/>
    <property type="match status" value="1"/>
</dbReference>
<sequence length="161" mass="17815">MSAEKRELPLAVEAAAVPPRTKPSNYPEPFYSRMLKREKRALGDQFGLKNFGVNLTRLRPGGESALLHRHSKQDEFVYIIEGQPTLITDVGEIELTPGMCAGFPAAGVAHQLVNRTDRDVVYLEIGDRSPGDTGTYPADDIEARLGADGRWLFTRKDGTPY</sequence>
<keyword evidence="4" id="KW-1185">Reference proteome</keyword>
<dbReference type="InterPro" id="IPR014710">
    <property type="entry name" value="RmlC-like_jellyroll"/>
</dbReference>
<dbReference type="GO" id="GO:0046872">
    <property type="term" value="F:metal ion binding"/>
    <property type="evidence" value="ECO:0007669"/>
    <property type="project" value="UniProtKB-KW"/>
</dbReference>
<dbReference type="OrthoDB" id="5290459at2"/>
<organism evidence="3 4">
    <name type="scientific">Hyphomicrobium facile</name>
    <dbReference type="NCBI Taxonomy" id="51670"/>
    <lineage>
        <taxon>Bacteria</taxon>
        <taxon>Pseudomonadati</taxon>
        <taxon>Pseudomonadota</taxon>
        <taxon>Alphaproteobacteria</taxon>
        <taxon>Hyphomicrobiales</taxon>
        <taxon>Hyphomicrobiaceae</taxon>
        <taxon>Hyphomicrobium</taxon>
    </lineage>
</organism>
<dbReference type="InterPro" id="IPR011051">
    <property type="entry name" value="RmlC_Cupin_sf"/>
</dbReference>
<evidence type="ECO:0000313" key="4">
    <source>
        <dbReference type="Proteomes" id="UP000199423"/>
    </source>
</evidence>
<name>A0A1I7MZ51_9HYPH</name>
<keyword evidence="1" id="KW-0479">Metal-binding</keyword>
<feature type="domain" description="Cupin type-2" evidence="2">
    <location>
        <begin position="55"/>
        <end position="125"/>
    </location>
</feature>
<accession>A0A1I7MZ51</accession>
<dbReference type="CDD" id="cd02224">
    <property type="entry name" value="cupin_SPO2919-like"/>
    <property type="match status" value="1"/>
</dbReference>
<dbReference type="InterPro" id="IPR013096">
    <property type="entry name" value="Cupin_2"/>
</dbReference>
<dbReference type="Pfam" id="PF07883">
    <property type="entry name" value="Cupin_2"/>
    <property type="match status" value="1"/>
</dbReference>
<dbReference type="Gene3D" id="2.60.120.10">
    <property type="entry name" value="Jelly Rolls"/>
    <property type="match status" value="1"/>
</dbReference>
<evidence type="ECO:0000259" key="2">
    <source>
        <dbReference type="Pfam" id="PF07883"/>
    </source>
</evidence>
<dbReference type="Proteomes" id="UP000199423">
    <property type="component" value="Unassembled WGS sequence"/>
</dbReference>
<evidence type="ECO:0000256" key="1">
    <source>
        <dbReference type="ARBA" id="ARBA00022723"/>
    </source>
</evidence>
<dbReference type="SUPFAM" id="SSF51182">
    <property type="entry name" value="RmlC-like cupins"/>
    <property type="match status" value="1"/>
</dbReference>
<evidence type="ECO:0000313" key="3">
    <source>
        <dbReference type="EMBL" id="SFV27699.1"/>
    </source>
</evidence>
<dbReference type="EMBL" id="FPCH01000001">
    <property type="protein sequence ID" value="SFV27699.1"/>
    <property type="molecule type" value="Genomic_DNA"/>
</dbReference>
<proteinExistence type="predicted"/>
<gene>
    <name evidence="3" type="ORF">SAMN04488557_0825</name>
</gene>
<reference evidence="4" key="1">
    <citation type="submission" date="2016-10" db="EMBL/GenBank/DDBJ databases">
        <authorList>
            <person name="Varghese N."/>
            <person name="Submissions S."/>
        </authorList>
    </citation>
    <scope>NUCLEOTIDE SEQUENCE [LARGE SCALE GENOMIC DNA]</scope>
    <source>
        <strain evidence="4">DSM 1565</strain>
    </source>
</reference>
<dbReference type="AlphaFoldDB" id="A0A1I7MZ51"/>
<dbReference type="InterPro" id="IPR051610">
    <property type="entry name" value="GPI/OXD"/>
</dbReference>